<gene>
    <name evidence="2" type="ORF">P7D69_04610</name>
</gene>
<evidence type="ECO:0000256" key="1">
    <source>
        <dbReference type="PROSITE-ProRule" id="PRU01282"/>
    </source>
</evidence>
<dbReference type="AlphaFoldDB" id="A0AAW8TA14"/>
<dbReference type="InterPro" id="IPR036249">
    <property type="entry name" value="Thioredoxin-like_sf"/>
</dbReference>
<accession>A0AAW8TA14</accession>
<dbReference type="Pfam" id="PF03960">
    <property type="entry name" value="ArsC"/>
    <property type="match status" value="1"/>
</dbReference>
<reference evidence="2" key="1">
    <citation type="submission" date="2023-03" db="EMBL/GenBank/DDBJ databases">
        <authorList>
            <person name="Shen W."/>
            <person name="Cai J."/>
        </authorList>
    </citation>
    <scope>NUCLEOTIDE SEQUENCE</scope>
    <source>
        <strain evidence="2">Y15</strain>
    </source>
</reference>
<evidence type="ECO:0000313" key="2">
    <source>
        <dbReference type="EMBL" id="MDT2543632.1"/>
    </source>
</evidence>
<dbReference type="Gene3D" id="3.40.30.10">
    <property type="entry name" value="Glutaredoxin"/>
    <property type="match status" value="1"/>
</dbReference>
<comment type="caution">
    <text evidence="2">The sequence shown here is derived from an EMBL/GenBank/DDBJ whole genome shotgun (WGS) entry which is preliminary data.</text>
</comment>
<comment type="similarity">
    <text evidence="1">Belongs to the ArsC family.</text>
</comment>
<dbReference type="SUPFAM" id="SSF52833">
    <property type="entry name" value="Thioredoxin-like"/>
    <property type="match status" value="1"/>
</dbReference>
<dbReference type="PANTHER" id="PTHR30041:SF7">
    <property type="entry name" value="GLOBAL TRANSCRIPTIONAL REGULATOR SPX"/>
    <property type="match status" value="1"/>
</dbReference>
<protein>
    <submittedName>
        <fullName evidence="2">ArsC/Spx/MgsR family protein</fullName>
    </submittedName>
</protein>
<dbReference type="InterPro" id="IPR006660">
    <property type="entry name" value="Arsenate_reductase-like"/>
</dbReference>
<dbReference type="Proteomes" id="UP001254770">
    <property type="component" value="Unassembled WGS sequence"/>
</dbReference>
<dbReference type="PANTHER" id="PTHR30041">
    <property type="entry name" value="ARSENATE REDUCTASE"/>
    <property type="match status" value="1"/>
</dbReference>
<evidence type="ECO:0000313" key="3">
    <source>
        <dbReference type="Proteomes" id="UP001254770"/>
    </source>
</evidence>
<dbReference type="RefSeq" id="WP_222225923.1">
    <property type="nucleotide sequence ID" value="NZ_CP081846.1"/>
</dbReference>
<name>A0AAW8TA14_9ENTE</name>
<sequence length="136" mass="15988">MIIVYTESSSKACRNALNWFKDHEIPIVERRIHSGNMLTRSEVFTLLELSQNGFEDVLSLRSIKVQELLHELDYYTVNEAVNLIVKYPELLKKPLITDGKKIYAGFNTEHIRCFIPEKIRSETLKEYYFSKENLVM</sequence>
<dbReference type="PROSITE" id="PS51353">
    <property type="entry name" value="ARSC"/>
    <property type="match status" value="1"/>
</dbReference>
<dbReference type="EMBL" id="JARPXL010000003">
    <property type="protein sequence ID" value="MDT2543632.1"/>
    <property type="molecule type" value="Genomic_DNA"/>
</dbReference>
<proteinExistence type="inferred from homology"/>
<organism evidence="2 3">
    <name type="scientific">Enterococcus raffinosus</name>
    <dbReference type="NCBI Taxonomy" id="71452"/>
    <lineage>
        <taxon>Bacteria</taxon>
        <taxon>Bacillati</taxon>
        <taxon>Bacillota</taxon>
        <taxon>Bacilli</taxon>
        <taxon>Lactobacillales</taxon>
        <taxon>Enterococcaceae</taxon>
        <taxon>Enterococcus</taxon>
    </lineage>
</organism>